<reference evidence="10" key="2">
    <citation type="submission" date="2020-05" db="UniProtKB">
        <authorList>
            <consortium name="EnsemblMetazoa"/>
        </authorList>
    </citation>
    <scope>IDENTIFICATION</scope>
    <source>
        <strain evidence="10">WRAIR2</strain>
    </source>
</reference>
<dbReference type="Gene3D" id="1.10.10.10">
    <property type="entry name" value="Winged helix-like DNA-binding domain superfamily/Winged helix DNA-binding domain"/>
    <property type="match status" value="1"/>
</dbReference>
<dbReference type="VEuPathDB" id="VectorBase:ADIR007813"/>
<dbReference type="Gene3D" id="2.60.200.20">
    <property type="match status" value="1"/>
</dbReference>
<feature type="domain" description="FHA" evidence="8">
    <location>
        <begin position="96"/>
        <end position="148"/>
    </location>
</feature>
<dbReference type="SMART" id="SM00339">
    <property type="entry name" value="FH"/>
    <property type="match status" value="1"/>
</dbReference>
<dbReference type="PRINTS" id="PR00053">
    <property type="entry name" value="FORKHEAD"/>
</dbReference>
<dbReference type="InterPro" id="IPR036390">
    <property type="entry name" value="WH_DNA-bd_sf"/>
</dbReference>
<keyword evidence="4 7" id="KW-0238">DNA-binding</keyword>
<dbReference type="GO" id="GO:0045893">
    <property type="term" value="P:positive regulation of DNA-templated transcription"/>
    <property type="evidence" value="ECO:0007669"/>
    <property type="project" value="UniProtKB-ARBA"/>
</dbReference>
<dbReference type="InterPro" id="IPR001766">
    <property type="entry name" value="Fork_head_dom"/>
</dbReference>
<dbReference type="PROSITE" id="PS00658">
    <property type="entry name" value="FORK_HEAD_2"/>
    <property type="match status" value="1"/>
</dbReference>
<proteinExistence type="predicted"/>
<dbReference type="PROSITE" id="PS00657">
    <property type="entry name" value="FORK_HEAD_1"/>
    <property type="match status" value="1"/>
</dbReference>
<keyword evidence="2" id="KW-0217">Developmental protein</keyword>
<evidence type="ECO:0000256" key="2">
    <source>
        <dbReference type="ARBA" id="ARBA00022473"/>
    </source>
</evidence>
<organism evidence="10 11">
    <name type="scientific">Anopheles dirus</name>
    <dbReference type="NCBI Taxonomy" id="7168"/>
    <lineage>
        <taxon>Eukaryota</taxon>
        <taxon>Metazoa</taxon>
        <taxon>Ecdysozoa</taxon>
        <taxon>Arthropoda</taxon>
        <taxon>Hexapoda</taxon>
        <taxon>Insecta</taxon>
        <taxon>Pterygota</taxon>
        <taxon>Neoptera</taxon>
        <taxon>Endopterygota</taxon>
        <taxon>Diptera</taxon>
        <taxon>Nematocera</taxon>
        <taxon>Culicoidea</taxon>
        <taxon>Culicidae</taxon>
        <taxon>Anophelinae</taxon>
        <taxon>Anopheles</taxon>
    </lineage>
</organism>
<dbReference type="PANTHER" id="PTHR45881">
    <property type="entry name" value="CHECKPOINT SUPPRESSOR 1-LIKE, ISOFORM A-RELATED"/>
    <property type="match status" value="1"/>
</dbReference>
<evidence type="ECO:0000313" key="11">
    <source>
        <dbReference type="Proteomes" id="UP000075884"/>
    </source>
</evidence>
<evidence type="ECO:0000256" key="5">
    <source>
        <dbReference type="ARBA" id="ARBA00023163"/>
    </source>
</evidence>
<dbReference type="GO" id="GO:0000978">
    <property type="term" value="F:RNA polymerase II cis-regulatory region sequence-specific DNA binding"/>
    <property type="evidence" value="ECO:0007669"/>
    <property type="project" value="TreeGrafter"/>
</dbReference>
<dbReference type="GO" id="GO:0005634">
    <property type="term" value="C:nucleus"/>
    <property type="evidence" value="ECO:0007669"/>
    <property type="project" value="UniProtKB-SubCell"/>
</dbReference>
<evidence type="ECO:0000313" key="10">
    <source>
        <dbReference type="EnsemblMetazoa" id="ADIR007813-PA"/>
    </source>
</evidence>
<feature type="DNA-binding region" description="Fork-head" evidence="7">
    <location>
        <begin position="286"/>
        <end position="379"/>
    </location>
</feature>
<dbReference type="InterPro" id="IPR000253">
    <property type="entry name" value="FHA_dom"/>
</dbReference>
<comment type="subcellular location">
    <subcellularLocation>
        <location evidence="1 7">Nucleus</location>
    </subcellularLocation>
</comment>
<protein>
    <recommendedName>
        <fullName evidence="12">Fork-head domain-containing protein</fullName>
    </recommendedName>
</protein>
<accession>A0A182NJI9</accession>
<dbReference type="SUPFAM" id="SSF46785">
    <property type="entry name" value="Winged helix' DNA-binding domain"/>
    <property type="match status" value="1"/>
</dbReference>
<keyword evidence="6 7" id="KW-0539">Nucleus</keyword>
<dbReference type="SMART" id="SM00240">
    <property type="entry name" value="FHA"/>
    <property type="match status" value="1"/>
</dbReference>
<evidence type="ECO:0000256" key="7">
    <source>
        <dbReference type="PROSITE-ProRule" id="PRU00089"/>
    </source>
</evidence>
<keyword evidence="5" id="KW-0804">Transcription</keyword>
<dbReference type="InterPro" id="IPR008984">
    <property type="entry name" value="SMAD_FHA_dom_sf"/>
</dbReference>
<sequence length="461" mass="52282">MLRITLNTILLDGNVDRTENDGQPQEAAVRFLSNNNQPSFRILNHESIRSAYAVETTPIAVENTDPNTMTFPVDDNEFIGLLSTKHSMLVIREHAVLIGRTVPNSLVDFQVPKNNYVSRKHCVLRYENGEFTIECLSKNGLYVDGLLLRKGYMPYKLSRISCFRFPSTDIEVVFENLIKTKQNSMMMAHTSPTAGDANGSVEQGYESVPTTTMYETSHDSGVHLSSTILPLQEPAGQETAEHNFRTPTPAQQEHFPATVKPQFNAVDTVNSVNNLLAWQPPETYVKPPYSYAQLIIQAIMASPDKQLPLSEIYGYIAETYPFYRHSANWQNSIRHNLSLNRYFIKVPRANQSGKGSYWRIDPQQEPLLAARSHRMRRNRAQSVCLPRPCTAFDAPAAQSSTTGFRSGSPEMELFLRSAPITPESINGIDMRNMRPTHFPPHEESFDYEPVSKRHKKFLHEF</sequence>
<dbReference type="PROSITE" id="PS50006">
    <property type="entry name" value="FHA_DOMAIN"/>
    <property type="match status" value="1"/>
</dbReference>
<evidence type="ECO:0000259" key="9">
    <source>
        <dbReference type="PROSITE" id="PS50039"/>
    </source>
</evidence>
<dbReference type="PANTHER" id="PTHR45881:SF7">
    <property type="entry name" value="CHECKPOINT SUPPRESSOR 1-LIKE, ISOFORM A-RELATED"/>
    <property type="match status" value="1"/>
</dbReference>
<dbReference type="STRING" id="7168.A0A182NJI9"/>
<dbReference type="Pfam" id="PF00498">
    <property type="entry name" value="FHA"/>
    <property type="match status" value="1"/>
</dbReference>
<reference evidence="11" key="1">
    <citation type="submission" date="2013-03" db="EMBL/GenBank/DDBJ databases">
        <title>The Genome Sequence of Anopheles dirus WRAIR2.</title>
        <authorList>
            <consortium name="The Broad Institute Genomics Platform"/>
            <person name="Neafsey D.E."/>
            <person name="Walton C."/>
            <person name="Walker B."/>
            <person name="Young S.K."/>
            <person name="Zeng Q."/>
            <person name="Gargeya S."/>
            <person name="Fitzgerald M."/>
            <person name="Haas B."/>
            <person name="Abouelleil A."/>
            <person name="Allen A.W."/>
            <person name="Alvarado L."/>
            <person name="Arachchi H.M."/>
            <person name="Berlin A.M."/>
            <person name="Chapman S.B."/>
            <person name="Gainer-Dewar J."/>
            <person name="Goldberg J."/>
            <person name="Griggs A."/>
            <person name="Gujja S."/>
            <person name="Hansen M."/>
            <person name="Howarth C."/>
            <person name="Imamovic A."/>
            <person name="Ireland A."/>
            <person name="Larimer J."/>
            <person name="McCowan C."/>
            <person name="Murphy C."/>
            <person name="Pearson M."/>
            <person name="Poon T.W."/>
            <person name="Priest M."/>
            <person name="Roberts A."/>
            <person name="Saif S."/>
            <person name="Shea T."/>
            <person name="Sisk P."/>
            <person name="Sykes S."/>
            <person name="Wortman J."/>
            <person name="Nusbaum C."/>
            <person name="Birren B."/>
        </authorList>
    </citation>
    <scope>NUCLEOTIDE SEQUENCE [LARGE SCALE GENOMIC DNA]</scope>
    <source>
        <strain evidence="11">WRAIR2</strain>
    </source>
</reference>
<dbReference type="InterPro" id="IPR018122">
    <property type="entry name" value="TF_fork_head_CS_1"/>
</dbReference>
<dbReference type="GO" id="GO:0000981">
    <property type="term" value="F:DNA-binding transcription factor activity, RNA polymerase II-specific"/>
    <property type="evidence" value="ECO:0007669"/>
    <property type="project" value="TreeGrafter"/>
</dbReference>
<dbReference type="CDD" id="cd20026">
    <property type="entry name" value="FH_FOXK"/>
    <property type="match status" value="1"/>
</dbReference>
<dbReference type="Proteomes" id="UP000075884">
    <property type="component" value="Unassembled WGS sequence"/>
</dbReference>
<dbReference type="EnsemblMetazoa" id="ADIR007813-RA">
    <property type="protein sequence ID" value="ADIR007813-PA"/>
    <property type="gene ID" value="ADIR007813"/>
</dbReference>
<evidence type="ECO:0000256" key="4">
    <source>
        <dbReference type="ARBA" id="ARBA00023125"/>
    </source>
</evidence>
<name>A0A182NJI9_9DIPT</name>
<evidence type="ECO:0000256" key="3">
    <source>
        <dbReference type="ARBA" id="ARBA00023015"/>
    </source>
</evidence>
<dbReference type="AlphaFoldDB" id="A0A182NJI9"/>
<keyword evidence="3" id="KW-0805">Transcription regulation</keyword>
<evidence type="ECO:0008006" key="12">
    <source>
        <dbReference type="Google" id="ProtNLM"/>
    </source>
</evidence>
<feature type="domain" description="Fork-head" evidence="9">
    <location>
        <begin position="286"/>
        <end position="379"/>
    </location>
</feature>
<dbReference type="InterPro" id="IPR036388">
    <property type="entry name" value="WH-like_DNA-bd_sf"/>
</dbReference>
<dbReference type="Pfam" id="PF00250">
    <property type="entry name" value="Forkhead"/>
    <property type="match status" value="1"/>
</dbReference>
<evidence type="ECO:0000256" key="1">
    <source>
        <dbReference type="ARBA" id="ARBA00004123"/>
    </source>
</evidence>
<dbReference type="PROSITE" id="PS50039">
    <property type="entry name" value="FORK_HEAD_3"/>
    <property type="match status" value="1"/>
</dbReference>
<evidence type="ECO:0000259" key="8">
    <source>
        <dbReference type="PROSITE" id="PS50006"/>
    </source>
</evidence>
<dbReference type="SUPFAM" id="SSF49879">
    <property type="entry name" value="SMAD/FHA domain"/>
    <property type="match status" value="1"/>
</dbReference>
<keyword evidence="11" id="KW-1185">Reference proteome</keyword>
<dbReference type="InterPro" id="IPR030456">
    <property type="entry name" value="TF_fork_head_CS_2"/>
</dbReference>
<dbReference type="FunFam" id="1.10.10.10:FF:000135">
    <property type="entry name" value="forkhead box protein G1"/>
    <property type="match status" value="1"/>
</dbReference>
<evidence type="ECO:0000256" key="6">
    <source>
        <dbReference type="ARBA" id="ARBA00023242"/>
    </source>
</evidence>